<reference evidence="9" key="2">
    <citation type="journal article" date="2022" name="Hortic Res">
        <title>The genome of Dioscorea zingiberensis sheds light on the biosynthesis, origin and evolution of the medicinally important diosgenin saponins.</title>
        <authorList>
            <person name="Li Y."/>
            <person name="Tan C."/>
            <person name="Li Z."/>
            <person name="Guo J."/>
            <person name="Li S."/>
            <person name="Chen X."/>
            <person name="Wang C."/>
            <person name="Dai X."/>
            <person name="Yang H."/>
            <person name="Song W."/>
            <person name="Hou L."/>
            <person name="Xu J."/>
            <person name="Tong Z."/>
            <person name="Xu A."/>
            <person name="Yuan X."/>
            <person name="Wang W."/>
            <person name="Yang Q."/>
            <person name="Chen L."/>
            <person name="Sun Z."/>
            <person name="Wang K."/>
            <person name="Pan B."/>
            <person name="Chen J."/>
            <person name="Bao Y."/>
            <person name="Liu F."/>
            <person name="Qi X."/>
            <person name="Gang D.R."/>
            <person name="Wen J."/>
            <person name="Li J."/>
        </authorList>
    </citation>
    <scope>NUCLEOTIDE SEQUENCE</scope>
    <source>
        <strain evidence="9">Dzin_1.0</strain>
    </source>
</reference>
<evidence type="ECO:0000256" key="7">
    <source>
        <dbReference type="SAM" id="MobiDB-lite"/>
    </source>
</evidence>
<organism evidence="9 10">
    <name type="scientific">Dioscorea zingiberensis</name>
    <dbReference type="NCBI Taxonomy" id="325984"/>
    <lineage>
        <taxon>Eukaryota</taxon>
        <taxon>Viridiplantae</taxon>
        <taxon>Streptophyta</taxon>
        <taxon>Embryophyta</taxon>
        <taxon>Tracheophyta</taxon>
        <taxon>Spermatophyta</taxon>
        <taxon>Magnoliopsida</taxon>
        <taxon>Liliopsida</taxon>
        <taxon>Dioscoreales</taxon>
        <taxon>Dioscoreaceae</taxon>
        <taxon>Dioscorea</taxon>
    </lineage>
</organism>
<protein>
    <recommendedName>
        <fullName evidence="8">Peptidase S8/S53 domain-containing protein</fullName>
    </recommendedName>
</protein>
<dbReference type="InterPro" id="IPR015500">
    <property type="entry name" value="Peptidase_S8_subtilisin-rel"/>
</dbReference>
<evidence type="ECO:0000256" key="6">
    <source>
        <dbReference type="PROSITE-ProRule" id="PRU01240"/>
    </source>
</evidence>
<feature type="region of interest" description="Disordered" evidence="7">
    <location>
        <begin position="1"/>
        <end position="20"/>
    </location>
</feature>
<dbReference type="OrthoDB" id="911691at2759"/>
<evidence type="ECO:0000256" key="5">
    <source>
        <dbReference type="ARBA" id="ARBA00022825"/>
    </source>
</evidence>
<dbReference type="EMBL" id="JAGGNH010000003">
    <property type="protein sequence ID" value="KAJ0978308.1"/>
    <property type="molecule type" value="Genomic_DNA"/>
</dbReference>
<reference evidence="9" key="1">
    <citation type="submission" date="2021-03" db="EMBL/GenBank/DDBJ databases">
        <authorList>
            <person name="Li Z."/>
            <person name="Yang C."/>
        </authorList>
    </citation>
    <scope>NUCLEOTIDE SEQUENCE</scope>
    <source>
        <strain evidence="9">Dzin_1.0</strain>
        <tissue evidence="9">Leaf</tissue>
    </source>
</reference>
<dbReference type="InterPro" id="IPR000209">
    <property type="entry name" value="Peptidase_S8/S53_dom"/>
</dbReference>
<keyword evidence="5" id="KW-0720">Serine protease</keyword>
<dbReference type="Gene3D" id="3.40.50.200">
    <property type="entry name" value="Peptidase S8/S53 domain"/>
    <property type="match status" value="1"/>
</dbReference>
<evidence type="ECO:0000313" key="10">
    <source>
        <dbReference type="Proteomes" id="UP001085076"/>
    </source>
</evidence>
<comment type="caution">
    <text evidence="9">The sequence shown here is derived from an EMBL/GenBank/DDBJ whole genome shotgun (WGS) entry which is preliminary data.</text>
</comment>
<keyword evidence="3" id="KW-0732">Signal</keyword>
<dbReference type="InterPro" id="IPR036852">
    <property type="entry name" value="Peptidase_S8/S53_dom_sf"/>
</dbReference>
<comment type="caution">
    <text evidence="6">Lacks conserved residue(s) required for the propagation of feature annotation.</text>
</comment>
<dbReference type="AlphaFoldDB" id="A0A9D5CTW6"/>
<keyword evidence="4" id="KW-0378">Hydrolase</keyword>
<dbReference type="PROSITE" id="PS51892">
    <property type="entry name" value="SUBTILASE"/>
    <property type="match status" value="1"/>
</dbReference>
<evidence type="ECO:0000256" key="2">
    <source>
        <dbReference type="ARBA" id="ARBA00022670"/>
    </source>
</evidence>
<proteinExistence type="inferred from homology"/>
<dbReference type="InterPro" id="IPR045051">
    <property type="entry name" value="SBT"/>
</dbReference>
<dbReference type="Proteomes" id="UP001085076">
    <property type="component" value="Miscellaneous, Linkage group lg03"/>
</dbReference>
<dbReference type="InterPro" id="IPR037045">
    <property type="entry name" value="S8pro/Inhibitor_I9_sf"/>
</dbReference>
<evidence type="ECO:0000256" key="1">
    <source>
        <dbReference type="ARBA" id="ARBA00011073"/>
    </source>
</evidence>
<evidence type="ECO:0000313" key="9">
    <source>
        <dbReference type="EMBL" id="KAJ0978308.1"/>
    </source>
</evidence>
<dbReference type="Pfam" id="PF00082">
    <property type="entry name" value="Peptidase_S8"/>
    <property type="match status" value="1"/>
</dbReference>
<dbReference type="Gene3D" id="3.30.70.80">
    <property type="entry name" value="Peptidase S8 propeptide/proteinase inhibitor I9"/>
    <property type="match status" value="1"/>
</dbReference>
<keyword evidence="2" id="KW-0645">Protease</keyword>
<keyword evidence="10" id="KW-1185">Reference proteome</keyword>
<evidence type="ECO:0000256" key="3">
    <source>
        <dbReference type="ARBA" id="ARBA00022729"/>
    </source>
</evidence>
<dbReference type="GO" id="GO:0006508">
    <property type="term" value="P:proteolysis"/>
    <property type="evidence" value="ECO:0007669"/>
    <property type="project" value="UniProtKB-KW"/>
</dbReference>
<evidence type="ECO:0000256" key="4">
    <source>
        <dbReference type="ARBA" id="ARBA00022801"/>
    </source>
</evidence>
<dbReference type="PANTHER" id="PTHR10795">
    <property type="entry name" value="PROPROTEIN CONVERTASE SUBTILISIN/KEXIN"/>
    <property type="match status" value="1"/>
</dbReference>
<name>A0A9D5CTW6_9LILI</name>
<comment type="similarity">
    <text evidence="1 6">Belongs to the peptidase S8 family.</text>
</comment>
<gene>
    <name evidence="9" type="ORF">J5N97_013782</name>
</gene>
<dbReference type="SUPFAM" id="SSF52743">
    <property type="entry name" value="Subtilisin-like"/>
    <property type="match status" value="1"/>
</dbReference>
<sequence length="203" mass="21647">MSTHQVACSSSEMKSSSTGTHCSCQDFCEPRLVQSYCVVISGFATKLNKAELRDMEALDGFVFAQLDEHCKLGTTYALEFLSLTQFNGLWTKSNDGEGVIIGIADSGILHTHESFKDDGLMPDPPLKWRGCCQYNTKTCDPRLPSKCNNKLIGGRAMGGISSPDDEIGHETHVASIAAGSGVYNASVLIQGGGTTVGIAPKAH</sequence>
<dbReference type="GO" id="GO:0004252">
    <property type="term" value="F:serine-type endopeptidase activity"/>
    <property type="evidence" value="ECO:0007669"/>
    <property type="project" value="InterPro"/>
</dbReference>
<dbReference type="PRINTS" id="PR00723">
    <property type="entry name" value="SUBTILISIN"/>
</dbReference>
<accession>A0A9D5CTW6</accession>
<evidence type="ECO:0000259" key="8">
    <source>
        <dbReference type="Pfam" id="PF00082"/>
    </source>
</evidence>
<feature type="domain" description="Peptidase S8/S53" evidence="8">
    <location>
        <begin position="96"/>
        <end position="202"/>
    </location>
</feature>